<dbReference type="Gene3D" id="3.40.50.1820">
    <property type="entry name" value="alpha/beta hydrolase"/>
    <property type="match status" value="1"/>
</dbReference>
<protein>
    <submittedName>
        <fullName evidence="4">Pimeloyl-ACP methyl ester carboxylesterase</fullName>
    </submittedName>
</protein>
<dbReference type="InterPro" id="IPR050266">
    <property type="entry name" value="AB_hydrolase_sf"/>
</dbReference>
<proteinExistence type="predicted"/>
<feature type="region of interest" description="Disordered" evidence="2">
    <location>
        <begin position="299"/>
        <end position="333"/>
    </location>
</feature>
<dbReference type="PRINTS" id="PR00111">
    <property type="entry name" value="ABHYDROLASE"/>
</dbReference>
<dbReference type="Pfam" id="PF00561">
    <property type="entry name" value="Abhydrolase_1"/>
    <property type="match status" value="1"/>
</dbReference>
<dbReference type="OrthoDB" id="63962at2"/>
<reference evidence="4 5" key="1">
    <citation type="submission" date="2016-10" db="EMBL/GenBank/DDBJ databases">
        <authorList>
            <person name="de Groot N.N."/>
        </authorList>
    </citation>
    <scope>NUCLEOTIDE SEQUENCE [LARGE SCALE GENOMIC DNA]</scope>
    <source>
        <strain evidence="4 5">DSM 23142</strain>
    </source>
</reference>
<keyword evidence="5" id="KW-1185">Reference proteome</keyword>
<dbReference type="STRING" id="370764.SAMN04489810_2168"/>
<dbReference type="AlphaFoldDB" id="A0A1G7ZVL6"/>
<feature type="domain" description="AB hydrolase-1" evidence="3">
    <location>
        <begin position="33"/>
        <end position="240"/>
    </location>
</feature>
<dbReference type="EMBL" id="LT629692">
    <property type="protein sequence ID" value="SDH12190.1"/>
    <property type="molecule type" value="Genomic_DNA"/>
</dbReference>
<evidence type="ECO:0000256" key="1">
    <source>
        <dbReference type="ARBA" id="ARBA00022801"/>
    </source>
</evidence>
<dbReference type="InterPro" id="IPR000073">
    <property type="entry name" value="AB_hydrolase_1"/>
</dbReference>
<dbReference type="PANTHER" id="PTHR43798">
    <property type="entry name" value="MONOACYLGLYCEROL LIPASE"/>
    <property type="match status" value="1"/>
</dbReference>
<dbReference type="GO" id="GO:0016787">
    <property type="term" value="F:hydrolase activity"/>
    <property type="evidence" value="ECO:0007669"/>
    <property type="project" value="UniProtKB-KW"/>
</dbReference>
<dbReference type="InterPro" id="IPR029058">
    <property type="entry name" value="AB_hydrolase_fold"/>
</dbReference>
<gene>
    <name evidence="4" type="ORF">SAMN04489810_2168</name>
</gene>
<organism evidence="4 5">
    <name type="scientific">Microbacterium pygmaeum</name>
    <dbReference type="NCBI Taxonomy" id="370764"/>
    <lineage>
        <taxon>Bacteria</taxon>
        <taxon>Bacillati</taxon>
        <taxon>Actinomycetota</taxon>
        <taxon>Actinomycetes</taxon>
        <taxon>Micrococcales</taxon>
        <taxon>Microbacteriaceae</taxon>
        <taxon>Microbacterium</taxon>
    </lineage>
</organism>
<name>A0A1G7ZVL6_9MICO</name>
<dbReference type="Proteomes" id="UP000199009">
    <property type="component" value="Chromosome I"/>
</dbReference>
<evidence type="ECO:0000256" key="2">
    <source>
        <dbReference type="SAM" id="MobiDB-lite"/>
    </source>
</evidence>
<evidence type="ECO:0000313" key="4">
    <source>
        <dbReference type="EMBL" id="SDH12190.1"/>
    </source>
</evidence>
<keyword evidence="1" id="KW-0378">Hydrolase</keyword>
<evidence type="ECO:0000259" key="3">
    <source>
        <dbReference type="Pfam" id="PF00561"/>
    </source>
</evidence>
<evidence type="ECO:0000313" key="5">
    <source>
        <dbReference type="Proteomes" id="UP000199009"/>
    </source>
</evidence>
<dbReference type="PANTHER" id="PTHR43798:SF31">
    <property type="entry name" value="AB HYDROLASE SUPERFAMILY PROTEIN YCLE"/>
    <property type="match status" value="1"/>
</dbReference>
<sequence>MRRTVSAHRDVPVPGGNLRVAVWEPGGADAAAPTVLLIHGVTASHLSWALVADRLADVRLIAPDLRGRGRSSSIEGSAGMAAHARDLVAALDDLGVDRATVVGHSMGAFVALVLGELYPDRVDRIVLIDGGLPLDLPADMPSDEVIRSVLGPTAARLSMRFASIDAYLEFWRAHPAFSRDWSPALEEYLTYDLVGTEPELRPATSSSTLEEDSLDQNTGSAIDAALAHLRHPTLLLTAERGLLDQLPALYARERLPELLASYPALAHSAVADVNHYTITLSDRGADAVAAAVRAVLAREDRSPVADGPARRGSRTVGDRGAAPISARSRRSSS</sequence>
<dbReference type="SUPFAM" id="SSF53474">
    <property type="entry name" value="alpha/beta-Hydrolases"/>
    <property type="match status" value="1"/>
</dbReference>
<dbReference type="RefSeq" id="WP_091489640.1">
    <property type="nucleotide sequence ID" value="NZ_LT629692.1"/>
</dbReference>
<dbReference type="GO" id="GO:0016020">
    <property type="term" value="C:membrane"/>
    <property type="evidence" value="ECO:0007669"/>
    <property type="project" value="TreeGrafter"/>
</dbReference>
<accession>A0A1G7ZVL6</accession>